<evidence type="ECO:0000313" key="8">
    <source>
        <dbReference type="EMBL" id="OIR15004.1"/>
    </source>
</evidence>
<dbReference type="SUPFAM" id="SSF52540">
    <property type="entry name" value="P-loop containing nucleoside triphosphate hydrolases"/>
    <property type="match status" value="1"/>
</dbReference>
<dbReference type="Pfam" id="PF02954">
    <property type="entry name" value="HTH_8"/>
    <property type="match status" value="1"/>
</dbReference>
<keyword evidence="1" id="KW-0547">Nucleotide-binding</keyword>
<feature type="domain" description="Sigma-54 factor interaction" evidence="6">
    <location>
        <begin position="147"/>
        <end position="378"/>
    </location>
</feature>
<dbReference type="Pfam" id="PF25601">
    <property type="entry name" value="AAA_lid_14"/>
    <property type="match status" value="1"/>
</dbReference>
<dbReference type="InterPro" id="IPR001789">
    <property type="entry name" value="Sig_transdc_resp-reg_receiver"/>
</dbReference>
<dbReference type="SUPFAM" id="SSF52172">
    <property type="entry name" value="CheY-like"/>
    <property type="match status" value="1"/>
</dbReference>
<dbReference type="PANTHER" id="PTHR32071:SF14">
    <property type="entry name" value="TRANSCRIPTIONAL REGULATORY PROTEIN RTCR"/>
    <property type="match status" value="1"/>
</dbReference>
<feature type="domain" description="Response regulatory" evidence="7">
    <location>
        <begin position="7"/>
        <end position="120"/>
    </location>
</feature>
<dbReference type="Gene3D" id="1.10.8.60">
    <property type="match status" value="1"/>
</dbReference>
<protein>
    <submittedName>
        <fullName evidence="8">Transcriptional regulatory protein ZraR</fullName>
    </submittedName>
</protein>
<dbReference type="InterPro" id="IPR058031">
    <property type="entry name" value="AAA_lid_NorR"/>
</dbReference>
<dbReference type="PROSITE" id="PS50045">
    <property type="entry name" value="SIGMA54_INTERACT_4"/>
    <property type="match status" value="1"/>
</dbReference>
<dbReference type="EMBL" id="MLJW01000010">
    <property type="protein sequence ID" value="OIR15004.1"/>
    <property type="molecule type" value="Genomic_DNA"/>
</dbReference>
<dbReference type="CDD" id="cd00009">
    <property type="entry name" value="AAA"/>
    <property type="match status" value="1"/>
</dbReference>
<dbReference type="InterPro" id="IPR009057">
    <property type="entry name" value="Homeodomain-like_sf"/>
</dbReference>
<dbReference type="Pfam" id="PF00158">
    <property type="entry name" value="Sigma54_activat"/>
    <property type="match status" value="1"/>
</dbReference>
<accession>A0A1J5TMS2</accession>
<dbReference type="PROSITE" id="PS00676">
    <property type="entry name" value="SIGMA54_INTERACT_2"/>
    <property type="match status" value="1"/>
</dbReference>
<evidence type="ECO:0000256" key="4">
    <source>
        <dbReference type="ARBA" id="ARBA00023125"/>
    </source>
</evidence>
<dbReference type="InterPro" id="IPR002197">
    <property type="entry name" value="HTH_Fis"/>
</dbReference>
<dbReference type="PROSITE" id="PS00675">
    <property type="entry name" value="SIGMA54_INTERACT_1"/>
    <property type="match status" value="1"/>
</dbReference>
<dbReference type="Gene3D" id="3.40.50.300">
    <property type="entry name" value="P-loop containing nucleotide triphosphate hydrolases"/>
    <property type="match status" value="1"/>
</dbReference>
<comment type="caution">
    <text evidence="8">The sequence shown here is derived from an EMBL/GenBank/DDBJ whole genome shotgun (WGS) entry which is preliminary data.</text>
</comment>
<keyword evidence="3" id="KW-0805">Transcription regulation</keyword>
<dbReference type="SMART" id="SM00448">
    <property type="entry name" value="REC"/>
    <property type="match status" value="1"/>
</dbReference>
<evidence type="ECO:0000256" key="2">
    <source>
        <dbReference type="ARBA" id="ARBA00022840"/>
    </source>
</evidence>
<reference evidence="8" key="1">
    <citation type="submission" date="2016-10" db="EMBL/GenBank/DDBJ databases">
        <title>Sequence of Gallionella enrichment culture.</title>
        <authorList>
            <person name="Poehlein A."/>
            <person name="Muehling M."/>
            <person name="Daniel R."/>
        </authorList>
    </citation>
    <scope>NUCLEOTIDE SEQUENCE</scope>
</reference>
<evidence type="ECO:0000256" key="5">
    <source>
        <dbReference type="ARBA" id="ARBA00023163"/>
    </source>
</evidence>
<dbReference type="Gene3D" id="1.10.10.60">
    <property type="entry name" value="Homeodomain-like"/>
    <property type="match status" value="1"/>
</dbReference>
<dbReference type="Gene3D" id="3.40.50.2300">
    <property type="match status" value="1"/>
</dbReference>
<keyword evidence="5" id="KW-0804">Transcription</keyword>
<dbReference type="InterPro" id="IPR025943">
    <property type="entry name" value="Sigma_54_int_dom_ATP-bd_2"/>
</dbReference>
<proteinExistence type="predicted"/>
<sequence>MKLDGSSLLLLEDEPLLRRRIAARLEKLGAEVTALDTVAAARTALGELGFDYALLDVNLPDGRSLSLLEEKRIPANTVVIVMTAEGGVDGAVEAIRLGAADYLVKPFELDELPLRFLRASKERRSRRTEEHAREQQSPAAGFFFGSALQQLETQLDKIIAADRRLRGTTPPPVLIEGETGTGKTTLARWLHTRGPRAQGPLVEVNCSALPDTLAESELFGHERGAFTDAREARIGLLEAAEGGTLFLDELPSLSPAIQAKLLKAVEDRVIRRVGGNRMIPIDARIIAATNVDLPAAVAAGRFREDLLHRLDLFRLRIPPLRERGDDILSLAGELVARIARTYGLPVLEIPPEGRRRLRAHAWPGNVRELAHEVERSLVFDDDQLTFASLARYDAGDASEGSGAPASAEGFLDARFRFPEQGFSLDAAIDRLIRRALDQAGGNVSAAARLLGVSRDTVRYRLKALERGSGSAGRD</sequence>
<dbReference type="PRINTS" id="PR01590">
    <property type="entry name" value="HTHFIS"/>
</dbReference>
<dbReference type="GO" id="GO:0005524">
    <property type="term" value="F:ATP binding"/>
    <property type="evidence" value="ECO:0007669"/>
    <property type="project" value="UniProtKB-KW"/>
</dbReference>
<name>A0A1J5TMS2_9ZZZZ</name>
<dbReference type="PROSITE" id="PS00688">
    <property type="entry name" value="SIGMA54_INTERACT_3"/>
    <property type="match status" value="1"/>
</dbReference>
<dbReference type="AlphaFoldDB" id="A0A1J5TMS2"/>
<dbReference type="InterPro" id="IPR002078">
    <property type="entry name" value="Sigma_54_int"/>
</dbReference>
<dbReference type="InterPro" id="IPR025662">
    <property type="entry name" value="Sigma_54_int_dom_ATP-bd_1"/>
</dbReference>
<evidence type="ECO:0000256" key="3">
    <source>
        <dbReference type="ARBA" id="ARBA00023015"/>
    </source>
</evidence>
<keyword evidence="2" id="KW-0067">ATP-binding</keyword>
<dbReference type="InterPro" id="IPR025944">
    <property type="entry name" value="Sigma_54_int_dom_CS"/>
</dbReference>
<dbReference type="SMART" id="SM00382">
    <property type="entry name" value="AAA"/>
    <property type="match status" value="1"/>
</dbReference>
<dbReference type="Pfam" id="PF00072">
    <property type="entry name" value="Response_reg"/>
    <property type="match status" value="1"/>
</dbReference>
<dbReference type="GO" id="GO:0000160">
    <property type="term" value="P:phosphorelay signal transduction system"/>
    <property type="evidence" value="ECO:0007669"/>
    <property type="project" value="InterPro"/>
</dbReference>
<dbReference type="GO" id="GO:0006355">
    <property type="term" value="P:regulation of DNA-templated transcription"/>
    <property type="evidence" value="ECO:0007669"/>
    <property type="project" value="InterPro"/>
</dbReference>
<dbReference type="PANTHER" id="PTHR32071">
    <property type="entry name" value="TRANSCRIPTIONAL REGULATORY PROTEIN"/>
    <property type="match status" value="1"/>
</dbReference>
<dbReference type="FunFam" id="3.40.50.300:FF:000006">
    <property type="entry name" value="DNA-binding transcriptional regulator NtrC"/>
    <property type="match status" value="1"/>
</dbReference>
<evidence type="ECO:0000259" key="6">
    <source>
        <dbReference type="PROSITE" id="PS50045"/>
    </source>
</evidence>
<dbReference type="PROSITE" id="PS50110">
    <property type="entry name" value="RESPONSE_REGULATORY"/>
    <property type="match status" value="1"/>
</dbReference>
<organism evidence="8">
    <name type="scientific">mine drainage metagenome</name>
    <dbReference type="NCBI Taxonomy" id="410659"/>
    <lineage>
        <taxon>unclassified sequences</taxon>
        <taxon>metagenomes</taxon>
        <taxon>ecological metagenomes</taxon>
    </lineage>
</organism>
<dbReference type="GO" id="GO:0043565">
    <property type="term" value="F:sequence-specific DNA binding"/>
    <property type="evidence" value="ECO:0007669"/>
    <property type="project" value="InterPro"/>
</dbReference>
<keyword evidence="4" id="KW-0238">DNA-binding</keyword>
<dbReference type="InterPro" id="IPR003593">
    <property type="entry name" value="AAA+_ATPase"/>
</dbReference>
<dbReference type="InterPro" id="IPR011006">
    <property type="entry name" value="CheY-like_superfamily"/>
</dbReference>
<dbReference type="InterPro" id="IPR027417">
    <property type="entry name" value="P-loop_NTPase"/>
</dbReference>
<gene>
    <name evidence="8" type="primary">zraR_3</name>
    <name evidence="8" type="ORF">GALL_41220</name>
</gene>
<evidence type="ECO:0000259" key="7">
    <source>
        <dbReference type="PROSITE" id="PS50110"/>
    </source>
</evidence>
<dbReference type="SUPFAM" id="SSF46689">
    <property type="entry name" value="Homeodomain-like"/>
    <property type="match status" value="1"/>
</dbReference>
<evidence type="ECO:0000256" key="1">
    <source>
        <dbReference type="ARBA" id="ARBA00022741"/>
    </source>
</evidence>